<dbReference type="RefSeq" id="XP_004334964.1">
    <property type="nucleotide sequence ID" value="XM_004334916.1"/>
</dbReference>
<dbReference type="CDD" id="cd05402">
    <property type="entry name" value="NT_PAP_TUTase"/>
    <property type="match status" value="1"/>
</dbReference>
<dbReference type="AlphaFoldDB" id="L8GL75"/>
<name>L8GL75_ACACF</name>
<feature type="compositionally biased region" description="Low complexity" evidence="1">
    <location>
        <begin position="200"/>
        <end position="220"/>
    </location>
</feature>
<feature type="region of interest" description="Disordered" evidence="1">
    <location>
        <begin position="32"/>
        <end position="98"/>
    </location>
</feature>
<feature type="region of interest" description="Disordered" evidence="1">
    <location>
        <begin position="516"/>
        <end position="537"/>
    </location>
</feature>
<organism evidence="3 4">
    <name type="scientific">Acanthamoeba castellanii (strain ATCC 30010 / Neff)</name>
    <dbReference type="NCBI Taxonomy" id="1257118"/>
    <lineage>
        <taxon>Eukaryota</taxon>
        <taxon>Amoebozoa</taxon>
        <taxon>Discosea</taxon>
        <taxon>Longamoebia</taxon>
        <taxon>Centramoebida</taxon>
        <taxon>Acanthamoebidae</taxon>
        <taxon>Acanthamoeba</taxon>
    </lineage>
</organism>
<dbReference type="Proteomes" id="UP000011083">
    <property type="component" value="Unassembled WGS sequence"/>
</dbReference>
<dbReference type="EMBL" id="KB008103">
    <property type="protein sequence ID" value="ELR12951.1"/>
    <property type="molecule type" value="Genomic_DNA"/>
</dbReference>
<sequence length="777" mass="84928">MDQGSSDEALDDLLLQKLPHLSWLLRRKRQIEQPPSNNGTSNVCAGSSRPAHYENGTKNGNTSHILDYIPLGQPTEEASFHDSRHNGADEHPNKRRRLEEVDHLQRVSDGDEKSSCYTLEHELFARQAPTLPSFLKHSRPSTAADLSTSLSTAPLSASPPRPTVAVLSPVPSQVPPAVVQPSVTSSTATLSPARAGTFLSSPARSSSPSSSPARSSASSPVRQTTSQPAATRLSPQVLSATKLSDTRSPPWAHKDRLYSPPAQSEDQPRPDEFYRALGQEVKDLAEWVSPTLYEWKARYEALNRVTQTIRGIWPHANVHLFGSSKTKLCLSGSDIDLVVTGATPTPWNVSPLRALAAAIRKQQPQASNLGGLKVIDNAKVPIIKMIDWSTQIAIDICLDNTSGPISSEILICTLQDLPHLKPLALVLKYFLRQQKMYVMTPLYPARAYRVSCPFMHRNETFEGGMGSYLLVLLLIHVIQKRRKKDEEERIRALALNQIRAKADLIREKLLTEQGIDSTQAKEQAQSDNGRTQSIAEPTADDDELLGRLFADFFFEIGVNLDYSQGISVRESGSLFDKSTRYPFCENLYLAVEDPENSGTYIGPMGAGYDKDVGKGCWNIEGVRQLLAEAYQRLIVGGTAPCRKPGEKSILCRIIWPDSTLEEIRKRYEKAYTQAIDIHVATSKTPAAAAAVAYGKTTAIRGGRGGARGRGAARGMTAGIGGGRGGASAPNPHAGFAARYAPNVNYNYYNTNGRGGHNAFHAQAWPPSGYPAYYARGQ</sequence>
<dbReference type="Gene3D" id="3.30.460.10">
    <property type="entry name" value="Beta Polymerase, domain 2"/>
    <property type="match status" value="1"/>
</dbReference>
<reference evidence="3 4" key="1">
    <citation type="journal article" date="2013" name="Genome Biol.">
        <title>Genome of Acanthamoeba castellanii highlights extensive lateral gene transfer and early evolution of tyrosine kinase signaling.</title>
        <authorList>
            <person name="Clarke M."/>
            <person name="Lohan A.J."/>
            <person name="Liu B."/>
            <person name="Lagkouvardos I."/>
            <person name="Roy S."/>
            <person name="Zafar N."/>
            <person name="Bertelli C."/>
            <person name="Schilde C."/>
            <person name="Kianianmomeni A."/>
            <person name="Burglin T.R."/>
            <person name="Frech C."/>
            <person name="Turcotte B."/>
            <person name="Kopec K.O."/>
            <person name="Synnott J.M."/>
            <person name="Choo C."/>
            <person name="Paponov I."/>
            <person name="Finkler A."/>
            <person name="Soon Heng Tan C."/>
            <person name="Hutchins A.P."/>
            <person name="Weinmeier T."/>
            <person name="Rattei T."/>
            <person name="Chu J.S."/>
            <person name="Gimenez G."/>
            <person name="Irimia M."/>
            <person name="Rigden D.J."/>
            <person name="Fitzpatrick D.A."/>
            <person name="Lorenzo-Morales J."/>
            <person name="Bateman A."/>
            <person name="Chiu C.H."/>
            <person name="Tang P."/>
            <person name="Hegemann P."/>
            <person name="Fromm H."/>
            <person name="Raoult D."/>
            <person name="Greub G."/>
            <person name="Miranda-Saavedra D."/>
            <person name="Chen N."/>
            <person name="Nash P."/>
            <person name="Ginger M.L."/>
            <person name="Horn M."/>
            <person name="Schaap P."/>
            <person name="Caler L."/>
            <person name="Loftus B."/>
        </authorList>
    </citation>
    <scope>NUCLEOTIDE SEQUENCE [LARGE SCALE GENOMIC DNA]</scope>
    <source>
        <strain evidence="3 4">Neff</strain>
    </source>
</reference>
<dbReference type="VEuPathDB" id="AmoebaDB:ACA1_096220"/>
<proteinExistence type="predicted"/>
<dbReference type="SUPFAM" id="SSF81631">
    <property type="entry name" value="PAP/OAS1 substrate-binding domain"/>
    <property type="match status" value="1"/>
</dbReference>
<dbReference type="InterPro" id="IPR045862">
    <property type="entry name" value="Trf4-like"/>
</dbReference>
<dbReference type="GO" id="GO:1990817">
    <property type="term" value="F:poly(A) RNA polymerase activity"/>
    <property type="evidence" value="ECO:0007669"/>
    <property type="project" value="InterPro"/>
</dbReference>
<dbReference type="KEGG" id="acan:ACA1_096220"/>
<feature type="compositionally biased region" description="Polar residues" evidence="1">
    <location>
        <begin position="221"/>
        <end position="247"/>
    </location>
</feature>
<evidence type="ECO:0000256" key="1">
    <source>
        <dbReference type="SAM" id="MobiDB-lite"/>
    </source>
</evidence>
<dbReference type="InterPro" id="IPR054708">
    <property type="entry name" value="MTPAP-like_central"/>
</dbReference>
<feature type="compositionally biased region" description="Polar residues" evidence="1">
    <location>
        <begin position="516"/>
        <end position="535"/>
    </location>
</feature>
<dbReference type="PANTHER" id="PTHR23092">
    <property type="entry name" value="POLY(A) RNA POLYMERASE"/>
    <property type="match status" value="1"/>
</dbReference>
<feature type="compositionally biased region" description="Low complexity" evidence="1">
    <location>
        <begin position="145"/>
        <end position="156"/>
    </location>
</feature>
<evidence type="ECO:0000313" key="4">
    <source>
        <dbReference type="Proteomes" id="UP000011083"/>
    </source>
</evidence>
<feature type="compositionally biased region" description="Basic and acidic residues" evidence="1">
    <location>
        <begin position="78"/>
        <end position="98"/>
    </location>
</feature>
<keyword evidence="3" id="KW-0808">Transferase</keyword>
<dbReference type="SUPFAM" id="SSF81301">
    <property type="entry name" value="Nucleotidyltransferase"/>
    <property type="match status" value="1"/>
</dbReference>
<dbReference type="OrthoDB" id="273917at2759"/>
<accession>L8GL75</accession>
<gene>
    <name evidence="3" type="ORF">ACA1_096220</name>
</gene>
<dbReference type="GeneID" id="14913611"/>
<feature type="domain" description="Poly(A) RNA polymerase mitochondrial-like central palm" evidence="2">
    <location>
        <begin position="278"/>
        <end position="412"/>
    </location>
</feature>
<dbReference type="InterPro" id="IPR043519">
    <property type="entry name" value="NT_sf"/>
</dbReference>
<evidence type="ECO:0000313" key="3">
    <source>
        <dbReference type="EMBL" id="ELR12951.1"/>
    </source>
</evidence>
<dbReference type="GO" id="GO:0005730">
    <property type="term" value="C:nucleolus"/>
    <property type="evidence" value="ECO:0007669"/>
    <property type="project" value="TreeGrafter"/>
</dbReference>
<dbReference type="PANTHER" id="PTHR23092:SF15">
    <property type="entry name" value="INACTIVE NON-CANONICAL POLY(A) RNA POLYMERASE PROTEIN TRF4-2-RELATED"/>
    <property type="match status" value="1"/>
</dbReference>
<evidence type="ECO:0000259" key="2">
    <source>
        <dbReference type="Pfam" id="PF22600"/>
    </source>
</evidence>
<dbReference type="Pfam" id="PF22600">
    <property type="entry name" value="MTPAP-like_central"/>
    <property type="match status" value="1"/>
</dbReference>
<dbReference type="Gene3D" id="1.10.1410.10">
    <property type="match status" value="1"/>
</dbReference>
<dbReference type="STRING" id="1257118.L8GL75"/>
<keyword evidence="3" id="KW-0548">Nucleotidyltransferase</keyword>
<protein>
    <submittedName>
        <fullName evidence="3">Polynucleotide adenylyltransferase</fullName>
    </submittedName>
</protein>
<feature type="region of interest" description="Disordered" evidence="1">
    <location>
        <begin position="197"/>
        <end position="269"/>
    </location>
</feature>
<feature type="compositionally biased region" description="Polar residues" evidence="1">
    <location>
        <begin position="33"/>
        <end position="45"/>
    </location>
</feature>
<keyword evidence="4" id="KW-1185">Reference proteome</keyword>
<dbReference type="GO" id="GO:0031499">
    <property type="term" value="C:TRAMP complex"/>
    <property type="evidence" value="ECO:0007669"/>
    <property type="project" value="TreeGrafter"/>
</dbReference>
<dbReference type="GO" id="GO:0031123">
    <property type="term" value="P:RNA 3'-end processing"/>
    <property type="evidence" value="ECO:0007669"/>
    <property type="project" value="TreeGrafter"/>
</dbReference>
<dbReference type="GO" id="GO:0003729">
    <property type="term" value="F:mRNA binding"/>
    <property type="evidence" value="ECO:0007669"/>
    <property type="project" value="TreeGrafter"/>
</dbReference>
<dbReference type="GO" id="GO:0043634">
    <property type="term" value="P:polyadenylation-dependent ncRNA catabolic process"/>
    <property type="evidence" value="ECO:0007669"/>
    <property type="project" value="TreeGrafter"/>
</dbReference>
<feature type="region of interest" description="Disordered" evidence="1">
    <location>
        <begin position="145"/>
        <end position="168"/>
    </location>
</feature>